<dbReference type="EMBL" id="MU801920">
    <property type="protein sequence ID" value="KAJ3987672.1"/>
    <property type="molecule type" value="Genomic_DNA"/>
</dbReference>
<accession>A0AA38UX22</accession>
<name>A0AA38UX22_9AGAR</name>
<gene>
    <name evidence="2" type="ORF">F5890DRAFT_1496793</name>
</gene>
<organism evidence="2 3">
    <name type="scientific">Lentinula detonsa</name>
    <dbReference type="NCBI Taxonomy" id="2804962"/>
    <lineage>
        <taxon>Eukaryota</taxon>
        <taxon>Fungi</taxon>
        <taxon>Dikarya</taxon>
        <taxon>Basidiomycota</taxon>
        <taxon>Agaricomycotina</taxon>
        <taxon>Agaricomycetes</taxon>
        <taxon>Agaricomycetidae</taxon>
        <taxon>Agaricales</taxon>
        <taxon>Marasmiineae</taxon>
        <taxon>Omphalotaceae</taxon>
        <taxon>Lentinula</taxon>
    </lineage>
</organism>
<evidence type="ECO:0000313" key="2">
    <source>
        <dbReference type="EMBL" id="KAJ3987672.1"/>
    </source>
</evidence>
<dbReference type="AlphaFoldDB" id="A0AA38UX22"/>
<comment type="caution">
    <text evidence="2">The sequence shown here is derived from an EMBL/GenBank/DDBJ whole genome shotgun (WGS) entry which is preliminary data.</text>
</comment>
<dbReference type="Proteomes" id="UP001163850">
    <property type="component" value="Unassembled WGS sequence"/>
</dbReference>
<reference evidence="2" key="1">
    <citation type="submission" date="2022-08" db="EMBL/GenBank/DDBJ databases">
        <authorList>
            <consortium name="DOE Joint Genome Institute"/>
            <person name="Min B."/>
            <person name="Riley R."/>
            <person name="Sierra-Patev S."/>
            <person name="Naranjo-Ortiz M."/>
            <person name="Looney B."/>
            <person name="Konkel Z."/>
            <person name="Slot J.C."/>
            <person name="Sakamoto Y."/>
            <person name="Steenwyk J.L."/>
            <person name="Rokas A."/>
            <person name="Carro J."/>
            <person name="Camarero S."/>
            <person name="Ferreira P."/>
            <person name="Molpeceres G."/>
            <person name="Ruiz-Duenas F.J."/>
            <person name="Serrano A."/>
            <person name="Henrissat B."/>
            <person name="Drula E."/>
            <person name="Hughes K.W."/>
            <person name="Mata J.L."/>
            <person name="Ishikawa N.K."/>
            <person name="Vargas-Isla R."/>
            <person name="Ushijima S."/>
            <person name="Smith C.A."/>
            <person name="Ahrendt S."/>
            <person name="Andreopoulos W."/>
            <person name="He G."/>
            <person name="Labutti K."/>
            <person name="Lipzen A."/>
            <person name="Ng V."/>
            <person name="Sandor L."/>
            <person name="Barry K."/>
            <person name="Martinez A.T."/>
            <person name="Xiao Y."/>
            <person name="Gibbons J.G."/>
            <person name="Terashima K."/>
            <person name="Hibbett D.S."/>
            <person name="Grigoriev I.V."/>
        </authorList>
    </citation>
    <scope>NUCLEOTIDE SEQUENCE</scope>
    <source>
        <strain evidence="2">TFB7829</strain>
    </source>
</reference>
<protein>
    <submittedName>
        <fullName evidence="2">Uncharacterized protein</fullName>
    </submittedName>
</protein>
<evidence type="ECO:0000313" key="3">
    <source>
        <dbReference type="Proteomes" id="UP001163850"/>
    </source>
</evidence>
<evidence type="ECO:0000256" key="1">
    <source>
        <dbReference type="SAM" id="MobiDB-lite"/>
    </source>
</evidence>
<sequence length="415" mass="46169">MAEPLSEADLRQRAQAFFARISAPGRVPELKLQPDANQTSQLSTRSPSPYDYHMPHELQPRSLIFSPDNMETAQAMILRSSSLWMLPGMACLGVMDLRVTNENDIQSAQRQVYNIVCQLATLVLFPVTEKQLTQLGYWKLLVPRSSINTAPIADILLGVTSAAEIQDAYSRIQRYQDSDCDSLLDLRSSVFTEAAEPFLRTIFSEECKKLALGNPLGYITLLLLVQLSEKKQLPIPHGIWLKPNCRNCSAFGTSHAVLELREDPSFMPDPFVFPLPMDQNPRPPLGETDYRESHTLNPDILVEIKRVLGLWKKDGGGTKAQAQDSNTAVDDTTTSVDERNLNFRKSVQRSLSKLLPQIPPLGEFGIGLCTRYYALGNPCTLNVHSGIFLPSRLMSDDEPTIASFNSSGLGWSTTT</sequence>
<feature type="compositionally biased region" description="Polar residues" evidence="1">
    <location>
        <begin position="35"/>
        <end position="47"/>
    </location>
</feature>
<proteinExistence type="predicted"/>
<feature type="region of interest" description="Disordered" evidence="1">
    <location>
        <begin position="29"/>
        <end position="48"/>
    </location>
</feature>